<organism evidence="1 2">
    <name type="scientific">Botryosphaeria dothidea</name>
    <dbReference type="NCBI Taxonomy" id="55169"/>
    <lineage>
        <taxon>Eukaryota</taxon>
        <taxon>Fungi</taxon>
        <taxon>Dikarya</taxon>
        <taxon>Ascomycota</taxon>
        <taxon>Pezizomycotina</taxon>
        <taxon>Dothideomycetes</taxon>
        <taxon>Dothideomycetes incertae sedis</taxon>
        <taxon>Botryosphaeriales</taxon>
        <taxon>Botryosphaeriaceae</taxon>
        <taxon>Botryosphaeria</taxon>
    </lineage>
</organism>
<gene>
    <name evidence="1" type="ORF">GTA08_BOTSDO08217</name>
</gene>
<comment type="caution">
    <text evidence="1">The sequence shown here is derived from an EMBL/GenBank/DDBJ whole genome shotgun (WGS) entry which is preliminary data.</text>
</comment>
<dbReference type="AlphaFoldDB" id="A0A8H4N0I4"/>
<name>A0A8H4N0I4_9PEZI</name>
<reference evidence="1" key="1">
    <citation type="submission" date="2020-04" db="EMBL/GenBank/DDBJ databases">
        <title>Genome Assembly and Annotation of Botryosphaeria dothidea sdau 11-99, a Latent Pathogen of Apple Fruit Ring Rot in China.</title>
        <authorList>
            <person name="Yu C."/>
            <person name="Diao Y."/>
            <person name="Lu Q."/>
            <person name="Zhao J."/>
            <person name="Cui S."/>
            <person name="Peng C."/>
            <person name="He B."/>
            <person name="Liu H."/>
        </authorList>
    </citation>
    <scope>NUCLEOTIDE SEQUENCE [LARGE SCALE GENOMIC DNA]</scope>
    <source>
        <strain evidence="1">Sdau11-99</strain>
    </source>
</reference>
<evidence type="ECO:0000313" key="2">
    <source>
        <dbReference type="Proteomes" id="UP000572817"/>
    </source>
</evidence>
<dbReference type="EMBL" id="WWBZ02000051">
    <property type="protein sequence ID" value="KAF4304405.1"/>
    <property type="molecule type" value="Genomic_DNA"/>
</dbReference>
<sequence length="125" mass="13668">MYGVGTDPESARKDMESNQDRIAAEAGTRALQMLAADPNYNKMSPAIAEAFERQMQRQKGSFCPISFLLPEQVPGSNVLRTNCPRADIIEEHDTSCLPCANKHQAVGVVEESTETSVWENLDPGG</sequence>
<proteinExistence type="predicted"/>
<keyword evidence="2" id="KW-1185">Reference proteome</keyword>
<dbReference type="Proteomes" id="UP000572817">
    <property type="component" value="Unassembled WGS sequence"/>
</dbReference>
<evidence type="ECO:0000313" key="1">
    <source>
        <dbReference type="EMBL" id="KAF4304405.1"/>
    </source>
</evidence>
<protein>
    <submittedName>
        <fullName evidence="1">Uncharacterized protein</fullName>
    </submittedName>
</protein>
<accession>A0A8H4N0I4</accession>